<reference evidence="2" key="1">
    <citation type="journal article" date="2020" name="mSystems">
        <title>Genome- and Community-Level Interaction Insights into Carbon Utilization and Element Cycling Functions of Hydrothermarchaeota in Hydrothermal Sediment.</title>
        <authorList>
            <person name="Zhou Z."/>
            <person name="Liu Y."/>
            <person name="Xu W."/>
            <person name="Pan J."/>
            <person name="Luo Z.H."/>
            <person name="Li M."/>
        </authorList>
    </citation>
    <scope>NUCLEOTIDE SEQUENCE [LARGE SCALE GENOMIC DNA]</scope>
    <source>
        <strain evidence="2">SpSt-97</strain>
    </source>
</reference>
<organism evidence="2">
    <name type="scientific">Geoglobus ahangari</name>
    <dbReference type="NCBI Taxonomy" id="113653"/>
    <lineage>
        <taxon>Archaea</taxon>
        <taxon>Methanobacteriati</taxon>
        <taxon>Methanobacteriota</taxon>
        <taxon>Archaeoglobi</taxon>
        <taxon>Archaeoglobales</taxon>
        <taxon>Archaeoglobaceae</taxon>
        <taxon>Geoglobus</taxon>
    </lineage>
</organism>
<gene>
    <name evidence="2" type="ORF">ENX77_04900</name>
</gene>
<name>A0A7C3YHB2_9EURY</name>
<comment type="caution">
    <text evidence="2">The sequence shown here is derived from an EMBL/GenBank/DDBJ whole genome shotgun (WGS) entry which is preliminary data.</text>
</comment>
<dbReference type="InterPro" id="IPR026453">
    <property type="entry name" value="PGF_pre_PGF"/>
</dbReference>
<protein>
    <submittedName>
        <fullName evidence="2">PGF-pre-PGF domain-containing protein</fullName>
    </submittedName>
</protein>
<dbReference type="EMBL" id="DTPI01000030">
    <property type="protein sequence ID" value="HGE66441.1"/>
    <property type="molecule type" value="Genomic_DNA"/>
</dbReference>
<proteinExistence type="predicted"/>
<keyword evidence="1" id="KW-1133">Transmembrane helix</keyword>
<sequence>MSIKQLLFVLLLLLSIVCTCEAQTYLYAERDSPNMVAGINVTVIRFFDFYNNSVAEFSFYGANKIQIPVERLDRTVFPSKKAHYYFTTTGLTNTTLTSFPEFAVYEKGKPLDVRIRIKQDEYAMPLVVRFNNSKISDFLGGDVSELKNKIKNLTIVKILEMTDYAYAFNGSGWAEVKFNKTAKRFDLVDNTAGFYIGRNVTETIRINSISLSDFWLNNSLPSGLPGELESMNPGYYAFIAISVDQHGNPTFKLFAPFIVISKSKPSFSSSTVKGDNLILKYNYNFNASFALLLKKVNYHAKSEIDLRKEVAKSMKVELNYESKELEEVKVFDMDIGLYAPKGMFSYAHESDEDSLALSTAGLEEGEYILYIATFGDNLEPYYFGSAVVSITAPQPTPTPRRPAGGGGYIFGTGIFYTPLEYVKAGESYEIEMPPLAVNDTGIVSITVKPQDTINVRVKIERLKDLPPEIPKPEGMVAAWSISLTLSKETSVSGKIKFRLGMDEIRAKGFDPNAVTIILMKWDGSKWIELPTRFVGSDDKFNYYEAETPSFSYFAAVIKAAPTPTPTTPPPTTPPVTTPPAITPTPAPAPDYTEIAIAIVAILVIVGTTIYLLRRR</sequence>
<keyword evidence="1" id="KW-0472">Membrane</keyword>
<keyword evidence="1" id="KW-0812">Transmembrane</keyword>
<evidence type="ECO:0000313" key="2">
    <source>
        <dbReference type="EMBL" id="HGE66441.1"/>
    </source>
</evidence>
<dbReference type="NCBIfam" id="TIGR04213">
    <property type="entry name" value="PGF_pre_PGF"/>
    <property type="match status" value="1"/>
</dbReference>
<accession>A0A7C3YHB2</accession>
<evidence type="ECO:0000256" key="1">
    <source>
        <dbReference type="SAM" id="Phobius"/>
    </source>
</evidence>
<feature type="transmembrane region" description="Helical" evidence="1">
    <location>
        <begin position="594"/>
        <end position="612"/>
    </location>
</feature>
<dbReference type="AlphaFoldDB" id="A0A7C3YHB2"/>